<proteinExistence type="predicted"/>
<feature type="region of interest" description="Disordered" evidence="1">
    <location>
        <begin position="66"/>
        <end position="85"/>
    </location>
</feature>
<keyword evidence="3" id="KW-1185">Reference proteome</keyword>
<name>A0A8C4N7E1_EPTBU</name>
<reference evidence="2" key="2">
    <citation type="submission" date="2025-09" db="UniProtKB">
        <authorList>
            <consortium name="Ensembl"/>
        </authorList>
    </citation>
    <scope>IDENTIFICATION</scope>
</reference>
<accession>A0A8C4N7E1</accession>
<evidence type="ECO:0000313" key="3">
    <source>
        <dbReference type="Proteomes" id="UP000694388"/>
    </source>
</evidence>
<dbReference type="AlphaFoldDB" id="A0A8C4N7E1"/>
<evidence type="ECO:0000256" key="1">
    <source>
        <dbReference type="SAM" id="MobiDB-lite"/>
    </source>
</evidence>
<dbReference type="Ensembl" id="ENSEBUT00000002860.1">
    <property type="protein sequence ID" value="ENSEBUP00000002505.1"/>
    <property type="gene ID" value="ENSEBUG00000001929.1"/>
</dbReference>
<sequence>MAYRRERSNGSVDQQAHAVIAPLELVHRLELGTVLCLYRKSGKYERLTFCIEPLTRQLLWRRNADKTEGSGECTPHHPPPAPITLGGHFGDLQHRHFEMKHVAVQSRPLVR</sequence>
<protein>
    <submittedName>
        <fullName evidence="2">Uncharacterized protein</fullName>
    </submittedName>
</protein>
<evidence type="ECO:0000313" key="2">
    <source>
        <dbReference type="Ensembl" id="ENSEBUP00000002505.1"/>
    </source>
</evidence>
<reference evidence="2" key="1">
    <citation type="submission" date="2025-08" db="UniProtKB">
        <authorList>
            <consortium name="Ensembl"/>
        </authorList>
    </citation>
    <scope>IDENTIFICATION</scope>
</reference>
<dbReference type="Proteomes" id="UP000694388">
    <property type="component" value="Unplaced"/>
</dbReference>
<organism evidence="2 3">
    <name type="scientific">Eptatretus burgeri</name>
    <name type="common">Inshore hagfish</name>
    <dbReference type="NCBI Taxonomy" id="7764"/>
    <lineage>
        <taxon>Eukaryota</taxon>
        <taxon>Metazoa</taxon>
        <taxon>Chordata</taxon>
        <taxon>Craniata</taxon>
        <taxon>Vertebrata</taxon>
        <taxon>Cyclostomata</taxon>
        <taxon>Myxini</taxon>
        <taxon>Myxiniformes</taxon>
        <taxon>Myxinidae</taxon>
        <taxon>Eptatretinae</taxon>
        <taxon>Eptatretus</taxon>
    </lineage>
</organism>